<dbReference type="Proteomes" id="UP000734511">
    <property type="component" value="Unassembled WGS sequence"/>
</dbReference>
<reference evidence="2 3" key="1">
    <citation type="submission" date="2020-03" db="EMBL/GenBank/DDBJ databases">
        <title>WGS of actinomycetes isolated from Thailand.</title>
        <authorList>
            <person name="Thawai C."/>
        </authorList>
    </citation>
    <scope>NUCLEOTIDE SEQUENCE [LARGE SCALE GENOMIC DNA]</scope>
    <source>
        <strain evidence="2 3">PRB2-1</strain>
    </source>
</reference>
<organism evidence="2 3">
    <name type="scientific">Actinacidiphila epipremni</name>
    <dbReference type="NCBI Taxonomy" id="2053013"/>
    <lineage>
        <taxon>Bacteria</taxon>
        <taxon>Bacillati</taxon>
        <taxon>Actinomycetota</taxon>
        <taxon>Actinomycetes</taxon>
        <taxon>Kitasatosporales</taxon>
        <taxon>Streptomycetaceae</taxon>
        <taxon>Actinacidiphila</taxon>
    </lineage>
</organism>
<evidence type="ECO:0000313" key="2">
    <source>
        <dbReference type="EMBL" id="NJP45912.1"/>
    </source>
</evidence>
<comment type="caution">
    <text evidence="2">The sequence shown here is derived from an EMBL/GenBank/DDBJ whole genome shotgun (WGS) entry which is preliminary data.</text>
</comment>
<name>A0ABX0ZTF4_9ACTN</name>
<evidence type="ECO:0008006" key="4">
    <source>
        <dbReference type="Google" id="ProtNLM"/>
    </source>
</evidence>
<dbReference type="EMBL" id="JAATEJ010000018">
    <property type="protein sequence ID" value="NJP45912.1"/>
    <property type="molecule type" value="Genomic_DNA"/>
</dbReference>
<evidence type="ECO:0000313" key="3">
    <source>
        <dbReference type="Proteomes" id="UP000734511"/>
    </source>
</evidence>
<feature type="region of interest" description="Disordered" evidence="1">
    <location>
        <begin position="139"/>
        <end position="162"/>
    </location>
</feature>
<proteinExistence type="predicted"/>
<evidence type="ECO:0000256" key="1">
    <source>
        <dbReference type="SAM" id="MobiDB-lite"/>
    </source>
</evidence>
<accession>A0ABX0ZTF4</accession>
<dbReference type="RefSeq" id="WP_167984772.1">
    <property type="nucleotide sequence ID" value="NZ_JAATEJ010000018.1"/>
</dbReference>
<sequence>MALHLTSRVVLDHTDGMRQVAQHTYNRQRSIHLRFSRDPRGDGYEVQAWGSAFPEDGSGGYRGRTRHSAAEIANAVAVLRDTWQRHLVEHRHTGPDGRTVYPFVEDVDCSAAADCLHGAERIGLRLARAGHTLFTTLFGAEPSPGAGPGPGPAPDADFGDPGTAEIAGHLRAALRTAEHAVTVESDDLFVPWGLLYLPPGTDRELYGAAPAWSYDGFLGHRHVVEHGFSRTRGFDSRITVPRARVTVGLNVDERVDEEYPQTPYVERVIRFFTDRADVVVRRSKDELADALLARTLDEQITCFGCHAEVGGTGPGPGPYVVLGDDEEIYGADILAWLSGQPLPSRPLVFVGACQGGQLASVFYPSFGHHLLQHGARCLLGPQVDLPRAFAGAYTERLFEAFLEPGAKLGDVVRALARSFAAEQGNPLGLIFSLYRGMDVHLWPATDK</sequence>
<keyword evidence="3" id="KW-1185">Reference proteome</keyword>
<protein>
    <recommendedName>
        <fullName evidence="4">CHAT domain-containing protein</fullName>
    </recommendedName>
</protein>
<gene>
    <name evidence="2" type="ORF">HCN08_21245</name>
</gene>